<dbReference type="Proteomes" id="UP000594262">
    <property type="component" value="Unplaced"/>
</dbReference>
<feature type="region of interest" description="Disordered" evidence="1">
    <location>
        <begin position="639"/>
        <end position="674"/>
    </location>
</feature>
<dbReference type="RefSeq" id="XP_066919082.1">
    <property type="nucleotide sequence ID" value="XM_067062981.1"/>
</dbReference>
<dbReference type="Pfam" id="PF23036">
    <property type="entry name" value="TRAPPC10_1st"/>
    <property type="match status" value="1"/>
</dbReference>
<dbReference type="PANTHER" id="PTHR13251:SF3">
    <property type="entry name" value="TRAFFICKING PROTEIN PARTICLE COMPLEX SUBUNIT 10"/>
    <property type="match status" value="1"/>
</dbReference>
<protein>
    <recommendedName>
        <fullName evidence="2">TRAPPC10/Trs130 N-terminal domain-containing protein</fullName>
    </recommendedName>
</protein>
<feature type="region of interest" description="Disordered" evidence="1">
    <location>
        <begin position="720"/>
        <end position="791"/>
    </location>
</feature>
<reference evidence="3" key="1">
    <citation type="submission" date="2021-01" db="UniProtKB">
        <authorList>
            <consortium name="EnsemblMetazoa"/>
        </authorList>
    </citation>
    <scope>IDENTIFICATION</scope>
</reference>
<feature type="compositionally biased region" description="Basic and acidic residues" evidence="1">
    <location>
        <begin position="773"/>
        <end position="783"/>
    </location>
</feature>
<dbReference type="GO" id="GO:0006891">
    <property type="term" value="P:intra-Golgi vesicle-mediated transport"/>
    <property type="evidence" value="ECO:0007669"/>
    <property type="project" value="TreeGrafter"/>
</dbReference>
<name>A0A7M5WZP4_9CNID</name>
<feature type="compositionally biased region" description="Polar residues" evidence="1">
    <location>
        <begin position="751"/>
        <end position="772"/>
    </location>
</feature>
<evidence type="ECO:0000256" key="1">
    <source>
        <dbReference type="SAM" id="MobiDB-lite"/>
    </source>
</evidence>
<organism evidence="3 4">
    <name type="scientific">Clytia hemisphaerica</name>
    <dbReference type="NCBI Taxonomy" id="252671"/>
    <lineage>
        <taxon>Eukaryota</taxon>
        <taxon>Metazoa</taxon>
        <taxon>Cnidaria</taxon>
        <taxon>Hydrozoa</taxon>
        <taxon>Hydroidolina</taxon>
        <taxon>Leptothecata</taxon>
        <taxon>Obeliida</taxon>
        <taxon>Clytiidae</taxon>
        <taxon>Clytia</taxon>
    </lineage>
</organism>
<evidence type="ECO:0000259" key="2">
    <source>
        <dbReference type="Pfam" id="PF23036"/>
    </source>
</evidence>
<feature type="domain" description="TRAPPC10/Trs130 N-terminal" evidence="2">
    <location>
        <begin position="4"/>
        <end position="318"/>
    </location>
</feature>
<evidence type="ECO:0000313" key="4">
    <source>
        <dbReference type="Proteomes" id="UP000594262"/>
    </source>
</evidence>
<dbReference type="GeneID" id="136806412"/>
<dbReference type="PANTHER" id="PTHR13251">
    <property type="entry name" value="EPILEPSY HOLOPROSENCEPHALY CANDIDATE 1/TMEM1"/>
    <property type="match status" value="1"/>
</dbReference>
<dbReference type="InterPro" id="IPR045126">
    <property type="entry name" value="TRAPPC10/Trs130"/>
</dbReference>
<sequence length="1325" mass="151331">MDFKAVISNHGNEKVFKELSGEIERRLPSAPVEWKRSYGRASKEVVLQASFSKFDLAKLSPNSNIESFSKLATKPLLHLFWISCNDNDKYKSSIKSEVNNWKNHLATNKNVDWLIVHVMYQENAKSGKSKIQLPRSSVFDKLKSDFGQDRCVQLWEPDKETLFTKSNESWQTLLSALRNSLLESFGRYLDKFEEKIRSMREKYADPKWPFIEYFLVHEELAFIYQSITLNDDALIQYDEVDALLSQFIINSSGKEFPKWLAELSTTPTIWDGVILSGKVADQYNTLIKSKKATLLDLRNYIFLRQCKLLSKMKRKWEIPSRLLEFLFAVIHEFRLLDMKVPDHIVACWIVLTCLQVLPVLEKDENLDHSFRATVAQTYDLMRQKILLLGQVTGVYYNREQSEEEKELVQQLYNGLGKFSMNKNHSPKVVEAALESRGNFEKLYIDITNACMTRYEDIGRKHSKMFVGIDLAKYYLQHGQYLLAEPLLETSWSIYKSQRWETLYTDVLIPLADCQLKHKLHERYLSSVTLLSCAHCLPFETRDFYSKEVMRLSNDKDLNLPTVNSEPVLKIISAKVGLVKHKGHIGDTVQVNIIFDNELTMPVECQRVTINAKHFDLSNPDSFSENVLSARKSLFENKDFGMNSISPQEKQPPKEETAKEALTPSNLLKRIKSHRRTWSRNKNVVETNEIKTDSSTISIDGSTLNATVENDADSAKRALFKSESEAEPTSQNSEKTETANKERAHSEPSNKDPPQSETTNKVRAQSETTNKGRSQNEEKSEHDSIQQNGDIPKRSSLLEIANETNTDLDNPQPLSNEQVDIVKSEATPKEQDLSLDLSQLNIDETSTPNRTLAEETSVNLDVVLETKGSQLLQPGRNNIQVMSIINHEGKYNMQCVNCHIGNLHFYKKLTSRKDASFYMVTEPPRVTWTTNYLVDYSLTGSKQRIHVTLMNGPGVIQDGSTLLILSKTGLLFYDLSPSDMEIFPLEREGKSRTDSISIVVDDQKENALLRLPLCKPYERVNVFFDVMAPMHQDFGQQSTYQHEINFHCKWLEHLVSDTLQQLTMIFYEPFQLKHEVVVTSTLALLKVSICGVNPVHLVFSSPNLVIAGNSLPALNDGQDVSKIYNSEETAYLWSLNLDELKDCITDDGQLDCLFSIDFKTKETHEAVPEHFERKISISLTKCLFSIDVSIKTEKPKKGETCSVSITIKLLGDRPQFCEEDSTKHLCLKIDPSEHFWRLATESSMDDVSRPEFSDDVTEWSRDIDLVCDAIGVVNVPLFALCYVDNVEKSGKRVSTELVSMINQSQVDYLSAGRIVFVEELNLETDV</sequence>
<dbReference type="GO" id="GO:1990071">
    <property type="term" value="C:TRAPPII protein complex"/>
    <property type="evidence" value="ECO:0007669"/>
    <property type="project" value="InterPro"/>
</dbReference>
<proteinExistence type="predicted"/>
<keyword evidence="4" id="KW-1185">Reference proteome</keyword>
<dbReference type="InterPro" id="IPR056913">
    <property type="entry name" value="TRAPPC10/Trs130_N"/>
</dbReference>
<dbReference type="GO" id="GO:0005829">
    <property type="term" value="C:cytosol"/>
    <property type="evidence" value="ECO:0007669"/>
    <property type="project" value="GOC"/>
</dbReference>
<dbReference type="EnsemblMetazoa" id="CLYHEMT015310.1">
    <property type="protein sequence ID" value="CLYHEMP015310.1"/>
    <property type="gene ID" value="CLYHEMG015310"/>
</dbReference>
<dbReference type="GO" id="GO:0034498">
    <property type="term" value="P:early endosome to Golgi transport"/>
    <property type="evidence" value="ECO:0007669"/>
    <property type="project" value="TreeGrafter"/>
</dbReference>
<evidence type="ECO:0000313" key="3">
    <source>
        <dbReference type="EnsemblMetazoa" id="CLYHEMP015310.1"/>
    </source>
</evidence>
<accession>A0A7M5WZP4</accession>
<feature type="compositionally biased region" description="Basic and acidic residues" evidence="1">
    <location>
        <begin position="733"/>
        <end position="749"/>
    </location>
</feature>
<dbReference type="OrthoDB" id="10256906at2759"/>